<dbReference type="FunFam" id="3.30.1370.210:FF:000005">
    <property type="entry name" value="Muscleblind, isoform M"/>
    <property type="match status" value="1"/>
</dbReference>
<dbReference type="SMART" id="SM00356">
    <property type="entry name" value="ZnF_C3H1"/>
    <property type="match status" value="2"/>
</dbReference>
<dbReference type="GO" id="GO:0005737">
    <property type="term" value="C:cytoplasm"/>
    <property type="evidence" value="ECO:0007669"/>
    <property type="project" value="TreeGrafter"/>
</dbReference>
<dbReference type="PANTHER" id="PTHR12675">
    <property type="entry name" value="MUSCLEBLIND-LIKE PROTEIN"/>
    <property type="match status" value="1"/>
</dbReference>
<dbReference type="GO" id="GO:0003723">
    <property type="term" value="F:RNA binding"/>
    <property type="evidence" value="ECO:0007669"/>
    <property type="project" value="TreeGrafter"/>
</dbReference>
<evidence type="ECO:0000256" key="9">
    <source>
        <dbReference type="SAM" id="MobiDB-lite"/>
    </source>
</evidence>
<evidence type="ECO:0000256" key="2">
    <source>
        <dbReference type="ARBA" id="ARBA00022723"/>
    </source>
</evidence>
<dbReference type="Gene3D" id="3.30.1370.210">
    <property type="match status" value="1"/>
</dbReference>
<feature type="region of interest" description="Disordered" evidence="9">
    <location>
        <begin position="833"/>
        <end position="858"/>
    </location>
</feature>
<feature type="compositionally biased region" description="Polar residues" evidence="9">
    <location>
        <begin position="557"/>
        <end position="586"/>
    </location>
</feature>
<feature type="region of interest" description="Disordered" evidence="9">
    <location>
        <begin position="546"/>
        <end position="586"/>
    </location>
</feature>
<dbReference type="GO" id="GO:0043484">
    <property type="term" value="P:regulation of RNA splicing"/>
    <property type="evidence" value="ECO:0007669"/>
    <property type="project" value="TreeGrafter"/>
</dbReference>
<feature type="zinc finger region" description="C3H1-type" evidence="8">
    <location>
        <begin position="52"/>
        <end position="80"/>
    </location>
</feature>
<accession>A0A9N9WSM6</accession>
<reference evidence="11" key="1">
    <citation type="submission" date="2022-01" db="EMBL/GenBank/DDBJ databases">
        <authorList>
            <person name="King R."/>
        </authorList>
    </citation>
    <scope>NUCLEOTIDE SEQUENCE</scope>
</reference>
<name>A0A9N9WSM6_9DIPT</name>
<evidence type="ECO:0000313" key="11">
    <source>
        <dbReference type="EMBL" id="CAG9803685.1"/>
    </source>
</evidence>
<evidence type="ECO:0000313" key="12">
    <source>
        <dbReference type="Proteomes" id="UP001153620"/>
    </source>
</evidence>
<keyword evidence="4 8" id="KW-0863">Zinc-finger</keyword>
<dbReference type="InterPro" id="IPR054429">
    <property type="entry name" value="Znf-CCCH_Muscleblind-like"/>
</dbReference>
<evidence type="ECO:0000256" key="8">
    <source>
        <dbReference type="PROSITE-ProRule" id="PRU00723"/>
    </source>
</evidence>
<evidence type="ECO:0000256" key="4">
    <source>
        <dbReference type="ARBA" id="ARBA00022771"/>
    </source>
</evidence>
<dbReference type="OrthoDB" id="6285980at2759"/>
<proteinExistence type="inferred from homology"/>
<reference evidence="11" key="2">
    <citation type="submission" date="2022-10" db="EMBL/GenBank/DDBJ databases">
        <authorList>
            <consortium name="ENA_rothamsted_submissions"/>
            <consortium name="culmorum"/>
            <person name="King R."/>
        </authorList>
    </citation>
    <scope>NUCLEOTIDE SEQUENCE</scope>
</reference>
<keyword evidence="6" id="KW-0539">Nucleus</keyword>
<feature type="domain" description="C3H1-type" evidence="10">
    <location>
        <begin position="52"/>
        <end position="80"/>
    </location>
</feature>
<evidence type="ECO:0000259" key="10">
    <source>
        <dbReference type="PROSITE" id="PS50103"/>
    </source>
</evidence>
<keyword evidence="3" id="KW-0677">Repeat</keyword>
<feature type="compositionally biased region" description="Low complexity" evidence="9">
    <location>
        <begin position="836"/>
        <end position="846"/>
    </location>
</feature>
<keyword evidence="2 8" id="KW-0479">Metal-binding</keyword>
<evidence type="ECO:0000256" key="3">
    <source>
        <dbReference type="ARBA" id="ARBA00022737"/>
    </source>
</evidence>
<comment type="similarity">
    <text evidence="7">Belongs to the muscleblind family.</text>
</comment>
<protein>
    <recommendedName>
        <fullName evidence="10">C3H1-type domain-containing protein</fullName>
    </recommendedName>
</protein>
<feature type="compositionally biased region" description="Low complexity" evidence="9">
    <location>
        <begin position="546"/>
        <end position="556"/>
    </location>
</feature>
<dbReference type="PROSITE" id="PS50103">
    <property type="entry name" value="ZF_C3H1"/>
    <property type="match status" value="2"/>
</dbReference>
<evidence type="ECO:0000256" key="6">
    <source>
        <dbReference type="ARBA" id="ARBA00023242"/>
    </source>
</evidence>
<evidence type="ECO:0000256" key="5">
    <source>
        <dbReference type="ARBA" id="ARBA00022833"/>
    </source>
</evidence>
<dbReference type="Proteomes" id="UP001153620">
    <property type="component" value="Chromosome 2"/>
</dbReference>
<dbReference type="Pfam" id="PF22628">
    <property type="entry name" value="zf-CCCH_10"/>
    <property type="match status" value="1"/>
</dbReference>
<feature type="zinc finger region" description="C3H1-type" evidence="8">
    <location>
        <begin position="18"/>
        <end position="46"/>
    </location>
</feature>
<dbReference type="GO" id="GO:0008270">
    <property type="term" value="F:zinc ion binding"/>
    <property type="evidence" value="ECO:0007669"/>
    <property type="project" value="UniProtKB-KW"/>
</dbReference>
<dbReference type="GO" id="GO:0005654">
    <property type="term" value="C:nucleoplasm"/>
    <property type="evidence" value="ECO:0007669"/>
    <property type="project" value="TreeGrafter"/>
</dbReference>
<dbReference type="EMBL" id="OU895878">
    <property type="protein sequence ID" value="CAG9803685.1"/>
    <property type="molecule type" value="Genomic_DNA"/>
</dbReference>
<keyword evidence="5 8" id="KW-0862">Zinc</keyword>
<evidence type="ECO:0000256" key="7">
    <source>
        <dbReference type="ARBA" id="ARBA00038226"/>
    </source>
</evidence>
<evidence type="ECO:0000256" key="1">
    <source>
        <dbReference type="ARBA" id="ARBA00004123"/>
    </source>
</evidence>
<feature type="domain" description="C3H1-type" evidence="10">
    <location>
        <begin position="18"/>
        <end position="46"/>
    </location>
</feature>
<dbReference type="PANTHER" id="PTHR12675:SF12">
    <property type="entry name" value="PROTEIN MUSCLEBLIND"/>
    <property type="match status" value="1"/>
</dbReference>
<comment type="subcellular location">
    <subcellularLocation>
        <location evidence="1">Nucleus</location>
    </subcellularLocation>
</comment>
<keyword evidence="12" id="KW-1185">Reference proteome</keyword>
<sequence length="858" mass="92623">MAAMVNMSNLLNGKDSRWLQLEVCREFQRNKCSRPDTECKFAHPPANVEVQNGRVTACYDSIKGRCNREKPPCKYFHPPQHLKDQLLINGRNHLALKNALMQQMGMAGSPTPTPTILQSPLQPMTANRFLPTSNPYNPYFTTGTLLPTTLLGPEHAATALASSSPMQPQAVPLGSATNNAAQPQKRTDRVQMNQMKLTTPYCYERFIFPGLLPYKRPAPDKPTAAGIQTIYQPSAAAYQQLMQLQSAQQSYVPVSCEYKKINKTHASANNYKNYTIYPQNTSTATPNANNLHHHPNLNSQTSINACNFNYQLNTKNPNTTCNNNNNFISNNNFASNNNNNDNPITSTFFADADAQKITPTAQQNSINQSSPSSKAIIPSNIIDNNTLSKNVAVATSIIAAPVDDDGGDTENALTVQNAKTQINANGIDAKSVATNINASSNIISDLVVEENNNKSINEMSNSSSSDLSKQIINNNQNSIISVAKSNNNNSSISHIVDDATKTSIQSAIDESNLNAISFNSGNSSSPAAATLPAIYTTNNSITTSVNNISNNNNNNILSRKNSLTTPNQHLINNSSSKNPLNTNSGKVDNVPDLINASSLNNPQAALLSAVFYNQPYQQLAMTPNLYSDPAQLAKEMAQKNYVNALKLAAAAQTPTSMAQSANMAGKTYSTNPLTAYSYPGMAMSANNNSAAAAAAMFNQANQMPGSSASSQRFNAQISSQNRAQYMPAALSRQMQNPYQHTFIRPQLQTANLTNAAAAAQNPYFAAHQQFLNQQNLFYSGLTSPLASPQMTATTVASQMTSPFAAASYPYSALSQAQAYSNAQSLPTSMMQVPQITSQSSQTGSSSAVLNPYKKMKTS</sequence>
<gene>
    <name evidence="11" type="ORF">CHIRRI_LOCUS6582</name>
</gene>
<dbReference type="InterPro" id="IPR000571">
    <property type="entry name" value="Znf_CCCH"/>
</dbReference>
<dbReference type="AlphaFoldDB" id="A0A9N9WSM6"/>
<organism evidence="11 12">
    <name type="scientific">Chironomus riparius</name>
    <dbReference type="NCBI Taxonomy" id="315576"/>
    <lineage>
        <taxon>Eukaryota</taxon>
        <taxon>Metazoa</taxon>
        <taxon>Ecdysozoa</taxon>
        <taxon>Arthropoda</taxon>
        <taxon>Hexapoda</taxon>
        <taxon>Insecta</taxon>
        <taxon>Pterygota</taxon>
        <taxon>Neoptera</taxon>
        <taxon>Endopterygota</taxon>
        <taxon>Diptera</taxon>
        <taxon>Nematocera</taxon>
        <taxon>Chironomoidea</taxon>
        <taxon>Chironomidae</taxon>
        <taxon>Chironominae</taxon>
        <taxon>Chironomus</taxon>
    </lineage>
</organism>